<keyword evidence="5" id="KW-1185">Reference proteome</keyword>
<evidence type="ECO:0000259" key="1">
    <source>
        <dbReference type="Pfam" id="PF25298"/>
    </source>
</evidence>
<protein>
    <submittedName>
        <fullName evidence="2">(diamondback moth) hypothetical protein</fullName>
    </submittedName>
</protein>
<evidence type="ECO:0000313" key="3">
    <source>
        <dbReference type="EMBL" id="CAG9128674.1"/>
    </source>
</evidence>
<dbReference type="EMBL" id="CAJHNJ030000036">
    <property type="protein sequence ID" value="CAG9128674.1"/>
    <property type="molecule type" value="Genomic_DNA"/>
</dbReference>
<reference evidence="2" key="1">
    <citation type="submission" date="2020-11" db="EMBL/GenBank/DDBJ databases">
        <authorList>
            <person name="Whiteford S."/>
        </authorList>
    </citation>
    <scope>NUCLEOTIDE SEQUENCE</scope>
</reference>
<gene>
    <name evidence="4" type="ORF">PLXY2_LOCUS11892</name>
    <name evidence="2" type="ORF">PLXY2_LOCUS3035</name>
    <name evidence="3" type="ORF">PLXY2_LOCUS9242</name>
</gene>
<dbReference type="Proteomes" id="UP000653454">
    <property type="component" value="Unassembled WGS sequence"/>
</dbReference>
<accession>A0A8S4DKK2</accession>
<feature type="domain" description="FP protein C-terminal" evidence="1">
    <location>
        <begin position="257"/>
        <end position="308"/>
    </location>
</feature>
<proteinExistence type="predicted"/>
<dbReference type="EMBL" id="CAJHNJ030000065">
    <property type="protein sequence ID" value="CAG9133615.1"/>
    <property type="molecule type" value="Genomic_DNA"/>
</dbReference>
<dbReference type="Pfam" id="PF25298">
    <property type="entry name" value="Baculo_FP_2nd"/>
    <property type="match status" value="1"/>
</dbReference>
<dbReference type="AlphaFoldDB" id="A0A8S4DKK2"/>
<name>A0A8S4DKK2_PLUXY</name>
<evidence type="ECO:0000313" key="5">
    <source>
        <dbReference type="Proteomes" id="UP000653454"/>
    </source>
</evidence>
<organism evidence="2 5">
    <name type="scientific">Plutella xylostella</name>
    <name type="common">Diamondback moth</name>
    <name type="synonym">Plutella maculipennis</name>
    <dbReference type="NCBI Taxonomy" id="51655"/>
    <lineage>
        <taxon>Eukaryota</taxon>
        <taxon>Metazoa</taxon>
        <taxon>Ecdysozoa</taxon>
        <taxon>Arthropoda</taxon>
        <taxon>Hexapoda</taxon>
        <taxon>Insecta</taxon>
        <taxon>Pterygota</taxon>
        <taxon>Neoptera</taxon>
        <taxon>Endopterygota</taxon>
        <taxon>Lepidoptera</taxon>
        <taxon>Glossata</taxon>
        <taxon>Ditrysia</taxon>
        <taxon>Yponomeutoidea</taxon>
        <taxon>Plutellidae</taxon>
        <taxon>Plutella</taxon>
    </lineage>
</organism>
<evidence type="ECO:0000313" key="4">
    <source>
        <dbReference type="EMBL" id="CAG9133615.1"/>
    </source>
</evidence>
<comment type="caution">
    <text evidence="2">The sequence shown here is derived from an EMBL/GenBank/DDBJ whole genome shotgun (WGS) entry which is preliminary data.</text>
</comment>
<dbReference type="EMBL" id="CAJHNJ030000008">
    <property type="protein sequence ID" value="CAG9103700.1"/>
    <property type="molecule type" value="Genomic_DNA"/>
</dbReference>
<dbReference type="InterPro" id="IPR057251">
    <property type="entry name" value="FP_C"/>
</dbReference>
<sequence length="309" mass="35005">MLCLDCNVSCGDGVTCSGCKKELCFGCANITERGYRNLGAERRAGWKCPRCRISSPRVQSPIKHKEASLDEIISRLDILTKKLDVLPKLISDVNELKSNMMEVVKSCEFAGQKIDDFESKLVVLTDRVTSLEVVKEALTSTQSTMGLVQQDFNEKDQWSRLNNVEIKGVPLKNNENLFKIVETLSEHLNVPISKANINFVSRVPVFNTKEKSILLGFVNRYVKEDFVAAARARKTTKACDIGFANCDQRIYINDHLSPNNKKLLSRTKQLARDKNYLYVWVKHAKIHIRKNDSAPVLTIRSIEDLNKLN</sequence>
<evidence type="ECO:0000313" key="2">
    <source>
        <dbReference type="EMBL" id="CAG9103700.1"/>
    </source>
</evidence>